<organism evidence="1 2">
    <name type="scientific">Striga asiatica</name>
    <name type="common">Asiatic witchweed</name>
    <name type="synonym">Buchnera asiatica</name>
    <dbReference type="NCBI Taxonomy" id="4170"/>
    <lineage>
        <taxon>Eukaryota</taxon>
        <taxon>Viridiplantae</taxon>
        <taxon>Streptophyta</taxon>
        <taxon>Embryophyta</taxon>
        <taxon>Tracheophyta</taxon>
        <taxon>Spermatophyta</taxon>
        <taxon>Magnoliopsida</taxon>
        <taxon>eudicotyledons</taxon>
        <taxon>Gunneridae</taxon>
        <taxon>Pentapetalae</taxon>
        <taxon>asterids</taxon>
        <taxon>lamiids</taxon>
        <taxon>Lamiales</taxon>
        <taxon>Orobanchaceae</taxon>
        <taxon>Buchnereae</taxon>
        <taxon>Striga</taxon>
    </lineage>
</organism>
<keyword evidence="1" id="KW-0808">Transferase</keyword>
<protein>
    <submittedName>
        <fullName evidence="1">RNA-directed DNA polymerase</fullName>
    </submittedName>
</protein>
<reference evidence="2" key="1">
    <citation type="journal article" date="2019" name="Curr. Biol.">
        <title>Genome Sequence of Striga asiatica Provides Insight into the Evolution of Plant Parasitism.</title>
        <authorList>
            <person name="Yoshida S."/>
            <person name="Kim S."/>
            <person name="Wafula E.K."/>
            <person name="Tanskanen J."/>
            <person name="Kim Y.M."/>
            <person name="Honaas L."/>
            <person name="Yang Z."/>
            <person name="Spallek T."/>
            <person name="Conn C.E."/>
            <person name="Ichihashi Y."/>
            <person name="Cheong K."/>
            <person name="Cui S."/>
            <person name="Der J.P."/>
            <person name="Gundlach H."/>
            <person name="Jiao Y."/>
            <person name="Hori C."/>
            <person name="Ishida J.K."/>
            <person name="Kasahara H."/>
            <person name="Kiba T."/>
            <person name="Kim M.S."/>
            <person name="Koo N."/>
            <person name="Laohavisit A."/>
            <person name="Lee Y.H."/>
            <person name="Lumba S."/>
            <person name="McCourt P."/>
            <person name="Mortimer J.C."/>
            <person name="Mutuku J.M."/>
            <person name="Nomura T."/>
            <person name="Sasaki-Sekimoto Y."/>
            <person name="Seto Y."/>
            <person name="Wang Y."/>
            <person name="Wakatake T."/>
            <person name="Sakakibara H."/>
            <person name="Demura T."/>
            <person name="Yamaguchi S."/>
            <person name="Yoneyama K."/>
            <person name="Manabe R.I."/>
            <person name="Nelson D.C."/>
            <person name="Schulman A.H."/>
            <person name="Timko M.P."/>
            <person name="dePamphilis C.W."/>
            <person name="Choi D."/>
            <person name="Shirasu K."/>
        </authorList>
    </citation>
    <scope>NUCLEOTIDE SEQUENCE [LARGE SCALE GENOMIC DNA]</scope>
    <source>
        <strain evidence="2">cv. UVA1</strain>
    </source>
</reference>
<gene>
    <name evidence="1" type="ORF">STAS_00646</name>
</gene>
<dbReference type="PANTHER" id="PTHR33116">
    <property type="entry name" value="REVERSE TRANSCRIPTASE ZINC-BINDING DOMAIN-CONTAINING PROTEIN-RELATED-RELATED"/>
    <property type="match status" value="1"/>
</dbReference>
<dbReference type="EMBL" id="BKCP01000002">
    <property type="protein sequence ID" value="GER25079.1"/>
    <property type="molecule type" value="Genomic_DNA"/>
</dbReference>
<proteinExistence type="predicted"/>
<evidence type="ECO:0000313" key="2">
    <source>
        <dbReference type="Proteomes" id="UP000325081"/>
    </source>
</evidence>
<keyword evidence="1" id="KW-0548">Nucleotidyltransferase</keyword>
<name>A0A5A7NX39_STRAF</name>
<sequence length="327" mass="37668">MLHFIKQYFALYKILCRKISQTFASFWWKKKADQNRGIHWKSWTYLTLPKVKGGLGFKDILLFNRALIAKQLWKLLTRPNLLVCKVLKAKYFPQESLFTVPKKKNGSWLWNSWIEVRDSMQEGARYDIRDGKSMKIWEFPWVPSLLGFKLSSSPTDTTTHLIWVKDLIDQTGRHWNTQLVQSTFTDTEAQTILNIKSLDPLTPDMLVWDSGTNGAFSVSSTYSKLVAQKMENNGLCREQQSLNKTTTSEARIHLSTYILWWLWKARNLWIFEDSWMEDKIVAELAGKDWGQCAAILILVVSAVVEPFLGISSLRLADAHNGLGVATS</sequence>
<evidence type="ECO:0000313" key="1">
    <source>
        <dbReference type="EMBL" id="GER25079.1"/>
    </source>
</evidence>
<comment type="caution">
    <text evidence="1">The sequence shown here is derived from an EMBL/GenBank/DDBJ whole genome shotgun (WGS) entry which is preliminary data.</text>
</comment>
<dbReference type="AlphaFoldDB" id="A0A5A7NX39"/>
<dbReference type="Proteomes" id="UP000325081">
    <property type="component" value="Unassembled WGS sequence"/>
</dbReference>
<dbReference type="PANTHER" id="PTHR33116:SF78">
    <property type="entry name" value="OS12G0587133 PROTEIN"/>
    <property type="match status" value="1"/>
</dbReference>
<accession>A0A5A7NX39</accession>
<dbReference type="GO" id="GO:0003964">
    <property type="term" value="F:RNA-directed DNA polymerase activity"/>
    <property type="evidence" value="ECO:0007669"/>
    <property type="project" value="UniProtKB-KW"/>
</dbReference>
<keyword evidence="2" id="KW-1185">Reference proteome</keyword>
<keyword evidence="1" id="KW-0695">RNA-directed DNA polymerase</keyword>
<dbReference type="OrthoDB" id="913718at2759"/>